<dbReference type="Proteomes" id="UP000471753">
    <property type="component" value="Unassembled WGS sequence"/>
</dbReference>
<sequence>MTTTVKEPHIGAAPKILILGATGPTGRHIVSQAVSRGYDVTVLVRSPERAADLKGANLIVGDARDEKVLRQAVKGRDVVISALGTPASPFRKVTLLSTATLSLVNAMKAEKVSRLVTITGMGAGDSAGHGGFLFDKLIFPLLLRNVYADKNRQEAIIRDSGFDWTIVRPSILNNKPGHGAVRALTDLKEFRGGQISRADVATFVLEQVVSSAWAHRSPLVTW</sequence>
<evidence type="ECO:0000313" key="2">
    <source>
        <dbReference type="EMBL" id="NEJ69579.1"/>
    </source>
</evidence>
<organism evidence="2 3">
    <name type="scientific">Rhizobium phaseoli</name>
    <dbReference type="NCBI Taxonomy" id="396"/>
    <lineage>
        <taxon>Bacteria</taxon>
        <taxon>Pseudomonadati</taxon>
        <taxon>Pseudomonadota</taxon>
        <taxon>Alphaproteobacteria</taxon>
        <taxon>Hyphomicrobiales</taxon>
        <taxon>Rhizobiaceae</taxon>
        <taxon>Rhizobium/Agrobacterium group</taxon>
        <taxon>Rhizobium</taxon>
    </lineage>
</organism>
<dbReference type="InterPro" id="IPR036291">
    <property type="entry name" value="NAD(P)-bd_dom_sf"/>
</dbReference>
<comment type="caution">
    <text evidence="2">The sequence shown here is derived from an EMBL/GenBank/DDBJ whole genome shotgun (WGS) entry which is preliminary data.</text>
</comment>
<gene>
    <name evidence="2" type="ORF">GR197_03340</name>
</gene>
<proteinExistence type="predicted"/>
<feature type="domain" description="NAD(P)-binding" evidence="1">
    <location>
        <begin position="20"/>
        <end position="208"/>
    </location>
</feature>
<dbReference type="CDD" id="cd05244">
    <property type="entry name" value="BVR-B_like_SDR_a"/>
    <property type="match status" value="1"/>
</dbReference>
<dbReference type="InterPro" id="IPR016040">
    <property type="entry name" value="NAD(P)-bd_dom"/>
</dbReference>
<evidence type="ECO:0000259" key="1">
    <source>
        <dbReference type="Pfam" id="PF13460"/>
    </source>
</evidence>
<dbReference type="InterPro" id="IPR051606">
    <property type="entry name" value="Polyketide_Oxido-like"/>
</dbReference>
<name>A0A7K3U8T9_9HYPH</name>
<dbReference type="SUPFAM" id="SSF51735">
    <property type="entry name" value="NAD(P)-binding Rossmann-fold domains"/>
    <property type="match status" value="1"/>
</dbReference>
<dbReference type="AlphaFoldDB" id="A0A7K3U8T9"/>
<protein>
    <submittedName>
        <fullName evidence="2">NAD(P)H-binding protein</fullName>
    </submittedName>
</protein>
<dbReference type="Gene3D" id="3.40.50.720">
    <property type="entry name" value="NAD(P)-binding Rossmann-like Domain"/>
    <property type="match status" value="1"/>
</dbReference>
<dbReference type="EMBL" id="WUFT01000002">
    <property type="protein sequence ID" value="NEJ69579.1"/>
    <property type="molecule type" value="Genomic_DNA"/>
</dbReference>
<dbReference type="RefSeq" id="WP_164006616.1">
    <property type="nucleotide sequence ID" value="NZ_WUFT01000002.1"/>
</dbReference>
<dbReference type="GO" id="GO:0004074">
    <property type="term" value="F:biliverdin reductase [NAD(P)H] activity"/>
    <property type="evidence" value="ECO:0007669"/>
    <property type="project" value="TreeGrafter"/>
</dbReference>
<dbReference type="Pfam" id="PF13460">
    <property type="entry name" value="NAD_binding_10"/>
    <property type="match status" value="1"/>
</dbReference>
<dbReference type="PANTHER" id="PTHR43355">
    <property type="entry name" value="FLAVIN REDUCTASE (NADPH)"/>
    <property type="match status" value="1"/>
</dbReference>
<dbReference type="PANTHER" id="PTHR43355:SF2">
    <property type="entry name" value="FLAVIN REDUCTASE (NADPH)"/>
    <property type="match status" value="1"/>
</dbReference>
<reference evidence="2 3" key="1">
    <citation type="submission" date="2019-12" db="EMBL/GenBank/DDBJ databases">
        <title>Rhizobium genotypes associated with high levels of biological nitrogen fixation by grain legumes in a temperate-maritime cropping system.</title>
        <authorList>
            <person name="Maluk M."/>
            <person name="Francesc Ferrando Molina F."/>
            <person name="Lopez Del Egido L."/>
            <person name="Lafos M."/>
            <person name="Langarica-Fuentes A."/>
            <person name="Gebre Yohannes G."/>
            <person name="Young M.W."/>
            <person name="Martin P."/>
            <person name="Gantlett R."/>
            <person name="Kenicer G."/>
            <person name="Hawes C."/>
            <person name="Begg G.S."/>
            <person name="Quilliam R.S."/>
            <person name="Squire G.R."/>
            <person name="Poole P.S."/>
            <person name="Young P.W."/>
            <person name="Iannetta P.M."/>
            <person name="James E.K."/>
        </authorList>
    </citation>
    <scope>NUCLEOTIDE SEQUENCE [LARGE SCALE GENOMIC DNA]</scope>
    <source>
        <strain evidence="2 3">JHI366</strain>
    </source>
</reference>
<accession>A0A7K3U8T9</accession>
<dbReference type="GO" id="GO:0042602">
    <property type="term" value="F:riboflavin reductase (NADPH) activity"/>
    <property type="evidence" value="ECO:0007669"/>
    <property type="project" value="TreeGrafter"/>
</dbReference>
<evidence type="ECO:0000313" key="3">
    <source>
        <dbReference type="Proteomes" id="UP000471753"/>
    </source>
</evidence>